<feature type="binding site" evidence="11">
    <location>
        <position position="65"/>
    </location>
    <ligand>
        <name>Ca(2+)</name>
        <dbReference type="ChEBI" id="CHEBI:29108"/>
    </ligand>
</feature>
<evidence type="ECO:0000256" key="15">
    <source>
        <dbReference type="SAM" id="Phobius"/>
    </source>
</evidence>
<evidence type="ECO:0000256" key="10">
    <source>
        <dbReference type="PIRSR" id="PIRSR601211-1"/>
    </source>
</evidence>
<feature type="active site" evidence="10">
    <location>
        <position position="127"/>
    </location>
</feature>
<accession>A0A6J8CKC3</accession>
<dbReference type="OrthoDB" id="6038841at2759"/>
<feature type="active site" evidence="10">
    <location>
        <position position="81"/>
    </location>
</feature>
<evidence type="ECO:0000256" key="12">
    <source>
        <dbReference type="PIRSR" id="PIRSR601211-3"/>
    </source>
</evidence>
<keyword evidence="15" id="KW-0472">Membrane</keyword>
<evidence type="ECO:0000313" key="18">
    <source>
        <dbReference type="Proteomes" id="UP000507470"/>
    </source>
</evidence>
<evidence type="ECO:0000256" key="5">
    <source>
        <dbReference type="ARBA" id="ARBA00022801"/>
    </source>
</evidence>
<evidence type="ECO:0000256" key="11">
    <source>
        <dbReference type="PIRSR" id="PIRSR601211-2"/>
    </source>
</evidence>
<evidence type="ECO:0000313" key="17">
    <source>
        <dbReference type="EMBL" id="CAC5395532.1"/>
    </source>
</evidence>
<keyword evidence="8 14" id="KW-0443">Lipid metabolism</keyword>
<dbReference type="GO" id="GO:0004623">
    <property type="term" value="F:phospholipase A2 activity"/>
    <property type="evidence" value="ECO:0007669"/>
    <property type="project" value="UniProtKB-EC"/>
</dbReference>
<dbReference type="CDD" id="cd00125">
    <property type="entry name" value="PLA2c"/>
    <property type="match status" value="1"/>
</dbReference>
<protein>
    <recommendedName>
        <fullName evidence="2 14">Phospholipase A2</fullName>
        <ecNumber evidence="2 14">3.1.1.4</ecNumber>
    </recommendedName>
</protein>
<dbReference type="EMBL" id="CACVKT020005542">
    <property type="protein sequence ID" value="CAC5395532.1"/>
    <property type="molecule type" value="Genomic_DNA"/>
</dbReference>
<sequence length="173" mass="19687">MMDNESINKHMIQYNFVIINKYLFLGVIYGGRVKRNVVEFGDMVGAVTGRDPSDFYGYGHYCGVGGRGVVLDPIDSCCAQHDDCYGDQKLASCGIYLPKYSWFLSDTGITCSDTPEDYCRRHLCECDRRCAECFAENNVFYEPSLLRTVHRMAYRIFHILDPALHFFGLGQEG</sequence>
<evidence type="ECO:0000256" key="13">
    <source>
        <dbReference type="RuleBase" id="RU003654"/>
    </source>
</evidence>
<evidence type="ECO:0000259" key="16">
    <source>
        <dbReference type="SMART" id="SM00085"/>
    </source>
</evidence>
<evidence type="ECO:0000256" key="7">
    <source>
        <dbReference type="ARBA" id="ARBA00022963"/>
    </source>
</evidence>
<dbReference type="Proteomes" id="UP000507470">
    <property type="component" value="Unassembled WGS sequence"/>
</dbReference>
<keyword evidence="18" id="KW-1185">Reference proteome</keyword>
<keyword evidence="5 14" id="KW-0378">Hydrolase</keyword>
<dbReference type="InterPro" id="IPR016090">
    <property type="entry name" value="PLA2-like_dom"/>
</dbReference>
<dbReference type="InterPro" id="IPR033113">
    <property type="entry name" value="PLA2_histidine"/>
</dbReference>
<dbReference type="InterPro" id="IPR001211">
    <property type="entry name" value="PLA2"/>
</dbReference>
<dbReference type="GO" id="GO:0016042">
    <property type="term" value="P:lipid catabolic process"/>
    <property type="evidence" value="ECO:0007669"/>
    <property type="project" value="UniProtKB-KW"/>
</dbReference>
<keyword evidence="9 12" id="KW-1015">Disulfide bond</keyword>
<keyword evidence="3 14" id="KW-0964">Secreted</keyword>
<keyword evidence="6 11" id="KW-0106">Calcium</keyword>
<comment type="cofactor">
    <cofactor evidence="11">
        <name>Ca(2+)</name>
        <dbReference type="ChEBI" id="CHEBI:29108"/>
    </cofactor>
    <text evidence="11">Binds 1 Ca(2+) ion per subunit.</text>
</comment>
<evidence type="ECO:0000256" key="14">
    <source>
        <dbReference type="RuleBase" id="RU361236"/>
    </source>
</evidence>
<dbReference type="SUPFAM" id="SSF48619">
    <property type="entry name" value="Phospholipase A2, PLA2"/>
    <property type="match status" value="1"/>
</dbReference>
<proteinExistence type="inferred from homology"/>
<evidence type="ECO:0000256" key="1">
    <source>
        <dbReference type="ARBA" id="ARBA00004613"/>
    </source>
</evidence>
<keyword evidence="7" id="KW-0442">Lipid degradation</keyword>
<dbReference type="Gene3D" id="1.20.90.10">
    <property type="entry name" value="Phospholipase A2 domain"/>
    <property type="match status" value="1"/>
</dbReference>
<organism evidence="17 18">
    <name type="scientific">Mytilus coruscus</name>
    <name type="common">Sea mussel</name>
    <dbReference type="NCBI Taxonomy" id="42192"/>
    <lineage>
        <taxon>Eukaryota</taxon>
        <taxon>Metazoa</taxon>
        <taxon>Spiralia</taxon>
        <taxon>Lophotrochozoa</taxon>
        <taxon>Mollusca</taxon>
        <taxon>Bivalvia</taxon>
        <taxon>Autobranchia</taxon>
        <taxon>Pteriomorphia</taxon>
        <taxon>Mytilida</taxon>
        <taxon>Mytiloidea</taxon>
        <taxon>Mytilidae</taxon>
        <taxon>Mytilinae</taxon>
        <taxon>Mytilus</taxon>
    </lineage>
</organism>
<dbReference type="GO" id="GO:0005576">
    <property type="term" value="C:extracellular region"/>
    <property type="evidence" value="ECO:0007669"/>
    <property type="project" value="UniProtKB-SubCell"/>
</dbReference>
<evidence type="ECO:0000256" key="3">
    <source>
        <dbReference type="ARBA" id="ARBA00022525"/>
    </source>
</evidence>
<evidence type="ECO:0000256" key="6">
    <source>
        <dbReference type="ARBA" id="ARBA00022837"/>
    </source>
</evidence>
<feature type="disulfide bond" evidence="12">
    <location>
        <begin position="93"/>
        <end position="119"/>
    </location>
</feature>
<comment type="similarity">
    <text evidence="13">Belongs to the phospholipase A2 family.</text>
</comment>
<feature type="domain" description="Phospholipase A2-like central" evidence="16">
    <location>
        <begin position="36"/>
        <end position="147"/>
    </location>
</feature>
<dbReference type="Pfam" id="PF00068">
    <property type="entry name" value="Phospholip_A2_1"/>
    <property type="match status" value="1"/>
</dbReference>
<comment type="catalytic activity">
    <reaction evidence="14">
        <text>a 1,2-diacyl-sn-glycero-3-phosphocholine + H2O = a 1-acyl-sn-glycero-3-phosphocholine + a fatty acid + H(+)</text>
        <dbReference type="Rhea" id="RHEA:15801"/>
        <dbReference type="ChEBI" id="CHEBI:15377"/>
        <dbReference type="ChEBI" id="CHEBI:15378"/>
        <dbReference type="ChEBI" id="CHEBI:28868"/>
        <dbReference type="ChEBI" id="CHEBI:57643"/>
        <dbReference type="ChEBI" id="CHEBI:58168"/>
        <dbReference type="EC" id="3.1.1.4"/>
    </reaction>
</comment>
<comment type="subcellular location">
    <subcellularLocation>
        <location evidence="1 14">Secreted</location>
    </subcellularLocation>
</comment>
<dbReference type="GO" id="GO:0006644">
    <property type="term" value="P:phospholipid metabolic process"/>
    <property type="evidence" value="ECO:0007669"/>
    <property type="project" value="InterPro"/>
</dbReference>
<evidence type="ECO:0000256" key="8">
    <source>
        <dbReference type="ARBA" id="ARBA00023098"/>
    </source>
</evidence>
<reference evidence="17 18" key="1">
    <citation type="submission" date="2020-06" db="EMBL/GenBank/DDBJ databases">
        <authorList>
            <person name="Li R."/>
            <person name="Bekaert M."/>
        </authorList>
    </citation>
    <scope>NUCLEOTIDE SEQUENCE [LARGE SCALE GENOMIC DNA]</scope>
    <source>
        <strain evidence="18">wild</strain>
    </source>
</reference>
<feature type="disulfide bond" evidence="12">
    <location>
        <begin position="62"/>
        <end position="78"/>
    </location>
</feature>
<feature type="disulfide bond" evidence="12">
    <location>
        <begin position="77"/>
        <end position="133"/>
    </location>
</feature>
<dbReference type="InterPro" id="IPR033112">
    <property type="entry name" value="PLA2_Asp_AS"/>
</dbReference>
<keyword evidence="15" id="KW-0812">Transmembrane</keyword>
<feature type="transmembrane region" description="Helical" evidence="15">
    <location>
        <begin position="12"/>
        <end position="31"/>
    </location>
</feature>
<dbReference type="GO" id="GO:0005509">
    <property type="term" value="F:calcium ion binding"/>
    <property type="evidence" value="ECO:0007669"/>
    <property type="project" value="InterPro"/>
</dbReference>
<dbReference type="AlphaFoldDB" id="A0A6J8CKC3"/>
<feature type="binding site" evidence="11">
    <location>
        <position position="82"/>
    </location>
    <ligand>
        <name>Ca(2+)</name>
        <dbReference type="ChEBI" id="CHEBI:29108"/>
    </ligand>
</feature>
<feature type="disulfide bond" evidence="12">
    <location>
        <begin position="84"/>
        <end position="126"/>
    </location>
</feature>
<dbReference type="PROSITE" id="PS00118">
    <property type="entry name" value="PA2_HIS"/>
    <property type="match status" value="1"/>
</dbReference>
<dbReference type="PROSITE" id="PS00119">
    <property type="entry name" value="PA2_ASP"/>
    <property type="match status" value="1"/>
</dbReference>
<feature type="binding site" evidence="11">
    <location>
        <position position="61"/>
    </location>
    <ligand>
        <name>Ca(2+)</name>
        <dbReference type="ChEBI" id="CHEBI:29108"/>
    </ligand>
</feature>
<keyword evidence="15" id="KW-1133">Transmembrane helix</keyword>
<evidence type="ECO:0000256" key="4">
    <source>
        <dbReference type="ARBA" id="ARBA00022723"/>
    </source>
</evidence>
<keyword evidence="4 11" id="KW-0479">Metal-binding</keyword>
<dbReference type="PRINTS" id="PR00389">
    <property type="entry name" value="PHPHLIPASEA2"/>
</dbReference>
<feature type="disulfide bond" evidence="12">
    <location>
        <begin position="111"/>
        <end position="124"/>
    </location>
</feature>
<name>A0A6J8CKC3_MYTCO</name>
<dbReference type="InterPro" id="IPR036444">
    <property type="entry name" value="PLipase_A2_dom_sf"/>
</dbReference>
<dbReference type="SMART" id="SM00085">
    <property type="entry name" value="PA2c"/>
    <property type="match status" value="1"/>
</dbReference>
<evidence type="ECO:0000256" key="2">
    <source>
        <dbReference type="ARBA" id="ARBA00013278"/>
    </source>
</evidence>
<dbReference type="PANTHER" id="PTHR11716:SF47">
    <property type="entry name" value="PHOSPHOLIPASE A2-ALPHA"/>
    <property type="match status" value="1"/>
</dbReference>
<feature type="binding site" evidence="11">
    <location>
        <position position="63"/>
    </location>
    <ligand>
        <name>Ca(2+)</name>
        <dbReference type="ChEBI" id="CHEBI:29108"/>
    </ligand>
</feature>
<dbReference type="EC" id="3.1.1.4" evidence="2 14"/>
<dbReference type="PANTHER" id="PTHR11716">
    <property type="entry name" value="PHOSPHOLIPASE A2 FAMILY MEMBER"/>
    <property type="match status" value="1"/>
</dbReference>
<dbReference type="GO" id="GO:0050482">
    <property type="term" value="P:arachidonate secretion"/>
    <property type="evidence" value="ECO:0007669"/>
    <property type="project" value="InterPro"/>
</dbReference>
<gene>
    <name evidence="17" type="ORF">MCOR_30198</name>
</gene>
<evidence type="ECO:0000256" key="9">
    <source>
        <dbReference type="ARBA" id="ARBA00023157"/>
    </source>
</evidence>